<dbReference type="EMBL" id="JAKOGI010000009">
    <property type="protein sequence ID" value="KAJ8451410.1"/>
    <property type="molecule type" value="Genomic_DNA"/>
</dbReference>
<organism evidence="3 4">
    <name type="scientific">Carnegiea gigantea</name>
    <dbReference type="NCBI Taxonomy" id="171969"/>
    <lineage>
        <taxon>Eukaryota</taxon>
        <taxon>Viridiplantae</taxon>
        <taxon>Streptophyta</taxon>
        <taxon>Embryophyta</taxon>
        <taxon>Tracheophyta</taxon>
        <taxon>Spermatophyta</taxon>
        <taxon>Magnoliopsida</taxon>
        <taxon>eudicotyledons</taxon>
        <taxon>Gunneridae</taxon>
        <taxon>Pentapetalae</taxon>
        <taxon>Caryophyllales</taxon>
        <taxon>Cactineae</taxon>
        <taxon>Cactaceae</taxon>
        <taxon>Cactoideae</taxon>
        <taxon>Echinocereeae</taxon>
        <taxon>Carnegiea</taxon>
    </lineage>
</organism>
<evidence type="ECO:0000313" key="4">
    <source>
        <dbReference type="Proteomes" id="UP001153076"/>
    </source>
</evidence>
<evidence type="ECO:0000313" key="3">
    <source>
        <dbReference type="EMBL" id="KAJ8451410.1"/>
    </source>
</evidence>
<comment type="similarity">
    <text evidence="1">Belongs to the shikimate kinase family.</text>
</comment>
<sequence length="481" mass="51905">MVEGSPLIPKILMLAFLPLWNLTVALMVEETELSMLDINVHVYLGVSQVYNKIDQSDVIRTVPQTEKQRGLEMAACSLGHGFALTTLRTIADKASTYSSSSSCNGTAIRIKCKGGSIIRRKPLYLPTIISAPHLAANTGSVVRNLRPVSCHGVSTNPSNTTQYEFNDGSSDVELRLLLKGIGVQSSKEIHVDADGSSLVVQRRRPGSISTLMETKQLYGTIKPGETIWKQDPELKWPDIVESWESLSSGVVQLLKGTSVFLVGDSSEINKKVAHELAVGLGYTPLDTKDLLETLAKRSIESWVAAEGPDSVAEAEQAVLESLSSHVRVVVSTLGGQHGAAGWADKWRHLYAGFTVWLSESEAADEDSAKEEAKKQVNDGSLAYSKADVVVKFGAWDANHAKDVAQASLSALKQLILSDKKLPGSVSARLSFSYGYVCGLIPANLECKKSLYVRLGCRGDWPNIKPPGWDPSSGTDASPATL</sequence>
<dbReference type="PANTHER" id="PTHR21087:SF23">
    <property type="entry name" value="INACTIVE SHIKIMATE KINASE LIKE 2, CHLOROPLASTIC-RELATED"/>
    <property type="match status" value="1"/>
</dbReference>
<dbReference type="AlphaFoldDB" id="A0A9Q1QT68"/>
<dbReference type="Gene3D" id="3.40.50.300">
    <property type="entry name" value="P-loop containing nucleotide triphosphate hydrolases"/>
    <property type="match status" value="1"/>
</dbReference>
<dbReference type="InterPro" id="IPR027417">
    <property type="entry name" value="P-loop_NTPase"/>
</dbReference>
<keyword evidence="2" id="KW-0732">Signal</keyword>
<keyword evidence="4" id="KW-1185">Reference proteome</keyword>
<dbReference type="InterPro" id="IPR031322">
    <property type="entry name" value="Shikimate/glucono_kinase"/>
</dbReference>
<accession>A0A9Q1QT68</accession>
<dbReference type="PANTHER" id="PTHR21087">
    <property type="entry name" value="SHIKIMATE KINASE"/>
    <property type="match status" value="1"/>
</dbReference>
<name>A0A9Q1QT68_9CARY</name>
<dbReference type="Pfam" id="PF01202">
    <property type="entry name" value="SKI"/>
    <property type="match status" value="1"/>
</dbReference>
<dbReference type="Proteomes" id="UP001153076">
    <property type="component" value="Unassembled WGS sequence"/>
</dbReference>
<gene>
    <name evidence="3" type="ORF">Cgig2_017801</name>
</gene>
<protein>
    <submittedName>
        <fullName evidence="3">Uncharacterized protein</fullName>
    </submittedName>
</protein>
<dbReference type="InterPro" id="IPR008978">
    <property type="entry name" value="HSP20-like_chaperone"/>
</dbReference>
<reference evidence="3" key="1">
    <citation type="submission" date="2022-04" db="EMBL/GenBank/DDBJ databases">
        <title>Carnegiea gigantea Genome sequencing and assembly v2.</title>
        <authorList>
            <person name="Copetti D."/>
            <person name="Sanderson M.J."/>
            <person name="Burquez A."/>
            <person name="Wojciechowski M.F."/>
        </authorList>
    </citation>
    <scope>NUCLEOTIDE SEQUENCE</scope>
    <source>
        <strain evidence="3">SGP5-SGP5p</strain>
        <tissue evidence="3">Aerial part</tissue>
    </source>
</reference>
<feature type="chain" id="PRO_5040339307" evidence="2">
    <location>
        <begin position="26"/>
        <end position="481"/>
    </location>
</feature>
<dbReference type="OrthoDB" id="515366at2759"/>
<dbReference type="SUPFAM" id="SSF49764">
    <property type="entry name" value="HSP20-like chaperones"/>
    <property type="match status" value="1"/>
</dbReference>
<evidence type="ECO:0000256" key="1">
    <source>
        <dbReference type="ARBA" id="ARBA00006997"/>
    </source>
</evidence>
<comment type="caution">
    <text evidence="3">The sequence shown here is derived from an EMBL/GenBank/DDBJ whole genome shotgun (WGS) entry which is preliminary data.</text>
</comment>
<dbReference type="GO" id="GO:0005829">
    <property type="term" value="C:cytosol"/>
    <property type="evidence" value="ECO:0007669"/>
    <property type="project" value="TreeGrafter"/>
</dbReference>
<proteinExistence type="inferred from homology"/>
<evidence type="ECO:0000256" key="2">
    <source>
        <dbReference type="SAM" id="SignalP"/>
    </source>
</evidence>
<feature type="signal peptide" evidence="2">
    <location>
        <begin position="1"/>
        <end position="25"/>
    </location>
</feature>